<sequence>MKRLHNLALVLAAGIAAIPLAAQAKAPAEQVIQVPGFADFLAPDGDTVWATNRGRIERWSRSQGKLAEVAIARPCGAMVIADGSLWAANCADGTVNRIDLATAKLVATIPTGLAKLTKSEHQLAAGAGSIWVASDAAGKISRIDTATNQVVATITVDPETSYLTFGFGAVWAVCLPGQTIQRIDPATNSVTKRTALGAAPGFLAAGEGAVWVQEQGDGTLARIDPTSGEVSGRVKVGTVLKYGDVDTGAGKVWLRTTEDQTFVAIDARTLEIKARIGKPEGSGALRYTRDGLWTSAHDVHTLTWWPKPRKIAK</sequence>
<proteinExistence type="predicted"/>
<dbReference type="Proteomes" id="UP001361239">
    <property type="component" value="Unassembled WGS sequence"/>
</dbReference>
<keyword evidence="3" id="KW-1185">Reference proteome</keyword>
<dbReference type="InterPro" id="IPR051200">
    <property type="entry name" value="Host-pathogen_enzymatic-act"/>
</dbReference>
<gene>
    <name evidence="2" type="ORF">WG901_20440</name>
</gene>
<protein>
    <submittedName>
        <fullName evidence="2">YncE family protein</fullName>
    </submittedName>
</protein>
<feature type="chain" id="PRO_5045255327" evidence="1">
    <location>
        <begin position="25"/>
        <end position="313"/>
    </location>
</feature>
<evidence type="ECO:0000313" key="3">
    <source>
        <dbReference type="Proteomes" id="UP001361239"/>
    </source>
</evidence>
<dbReference type="SUPFAM" id="SSF51004">
    <property type="entry name" value="C-terminal (heme d1) domain of cytochrome cd1-nitrite reductase"/>
    <property type="match status" value="1"/>
</dbReference>
<dbReference type="EMBL" id="JBBHJZ010000005">
    <property type="protein sequence ID" value="MEJ5979033.1"/>
    <property type="molecule type" value="Genomic_DNA"/>
</dbReference>
<dbReference type="PANTHER" id="PTHR47197">
    <property type="entry name" value="PROTEIN NIRF"/>
    <property type="match status" value="1"/>
</dbReference>
<comment type="caution">
    <text evidence="2">The sequence shown here is derived from an EMBL/GenBank/DDBJ whole genome shotgun (WGS) entry which is preliminary data.</text>
</comment>
<reference evidence="2 3" key="1">
    <citation type="submission" date="2024-03" db="EMBL/GenBank/DDBJ databases">
        <authorList>
            <person name="Jo J.-H."/>
        </authorList>
    </citation>
    <scope>NUCLEOTIDE SEQUENCE [LARGE SCALE GENOMIC DNA]</scope>
    <source>
        <strain evidence="2 3">PS1R-30</strain>
    </source>
</reference>
<dbReference type="RefSeq" id="WP_339588974.1">
    <property type="nucleotide sequence ID" value="NZ_JBBHJZ010000005.1"/>
</dbReference>
<dbReference type="PANTHER" id="PTHR47197:SF3">
    <property type="entry name" value="DIHYDRO-HEME D1 DEHYDROGENASE"/>
    <property type="match status" value="1"/>
</dbReference>
<dbReference type="Gene3D" id="2.130.10.10">
    <property type="entry name" value="YVTN repeat-like/Quinoprotein amine dehydrogenase"/>
    <property type="match status" value="2"/>
</dbReference>
<feature type="signal peptide" evidence="1">
    <location>
        <begin position="1"/>
        <end position="24"/>
    </location>
</feature>
<evidence type="ECO:0000256" key="1">
    <source>
        <dbReference type="SAM" id="SignalP"/>
    </source>
</evidence>
<dbReference type="InterPro" id="IPR015943">
    <property type="entry name" value="WD40/YVTN_repeat-like_dom_sf"/>
</dbReference>
<evidence type="ECO:0000313" key="2">
    <source>
        <dbReference type="EMBL" id="MEJ5979033.1"/>
    </source>
</evidence>
<organism evidence="2 3">
    <name type="scientific">Novosphingobium anseongense</name>
    <dbReference type="NCBI Taxonomy" id="3133436"/>
    <lineage>
        <taxon>Bacteria</taxon>
        <taxon>Pseudomonadati</taxon>
        <taxon>Pseudomonadota</taxon>
        <taxon>Alphaproteobacteria</taxon>
        <taxon>Sphingomonadales</taxon>
        <taxon>Sphingomonadaceae</taxon>
        <taxon>Novosphingobium</taxon>
    </lineage>
</organism>
<dbReference type="InterPro" id="IPR011048">
    <property type="entry name" value="Haem_d1_sf"/>
</dbReference>
<keyword evidence="1" id="KW-0732">Signal</keyword>
<accession>A0ABU8S107</accession>
<name>A0ABU8S107_9SPHN</name>